<dbReference type="OrthoDB" id="348005at2759"/>
<dbReference type="STRING" id="6573.A0A210QFN3"/>
<evidence type="ECO:0000256" key="5">
    <source>
        <dbReference type="ARBA" id="ARBA00022803"/>
    </source>
</evidence>
<feature type="repeat" description="TPR" evidence="11">
    <location>
        <begin position="349"/>
        <end position="382"/>
    </location>
</feature>
<dbReference type="GO" id="GO:0005634">
    <property type="term" value="C:nucleus"/>
    <property type="evidence" value="ECO:0007669"/>
    <property type="project" value="UniProtKB-SubCell"/>
</dbReference>
<evidence type="ECO:0000256" key="8">
    <source>
        <dbReference type="ARBA" id="ARBA00023273"/>
    </source>
</evidence>
<keyword evidence="16" id="KW-1185">Reference proteome</keyword>
<feature type="coiled-coil region" evidence="12">
    <location>
        <begin position="131"/>
        <end position="191"/>
    </location>
</feature>
<dbReference type="SUPFAM" id="SSF48452">
    <property type="entry name" value="TPR-like"/>
    <property type="match status" value="1"/>
</dbReference>
<dbReference type="InterPro" id="IPR019734">
    <property type="entry name" value="TPR_rpt"/>
</dbReference>
<evidence type="ECO:0000313" key="15">
    <source>
        <dbReference type="EMBL" id="OWF47556.1"/>
    </source>
</evidence>
<gene>
    <name evidence="15" type="ORF">KP79_PYT15619</name>
</gene>
<keyword evidence="12" id="KW-0175">Coiled coil</keyword>
<dbReference type="Gene3D" id="2.60.40.790">
    <property type="match status" value="1"/>
</dbReference>
<dbReference type="AlphaFoldDB" id="A0A210QFN3"/>
<dbReference type="Pfam" id="PF04969">
    <property type="entry name" value="CS"/>
    <property type="match status" value="1"/>
</dbReference>
<evidence type="ECO:0000256" key="2">
    <source>
        <dbReference type="ARBA" id="ARBA00004487"/>
    </source>
</evidence>
<dbReference type="GO" id="GO:0036158">
    <property type="term" value="P:outer dynein arm assembly"/>
    <property type="evidence" value="ECO:0007669"/>
    <property type="project" value="TreeGrafter"/>
</dbReference>
<evidence type="ECO:0000313" key="16">
    <source>
        <dbReference type="Proteomes" id="UP000242188"/>
    </source>
</evidence>
<reference evidence="15 16" key="1">
    <citation type="journal article" date="2017" name="Nat. Ecol. Evol.">
        <title>Scallop genome provides insights into evolution of bilaterian karyotype and development.</title>
        <authorList>
            <person name="Wang S."/>
            <person name="Zhang J."/>
            <person name="Jiao W."/>
            <person name="Li J."/>
            <person name="Xun X."/>
            <person name="Sun Y."/>
            <person name="Guo X."/>
            <person name="Huan P."/>
            <person name="Dong B."/>
            <person name="Zhang L."/>
            <person name="Hu X."/>
            <person name="Sun X."/>
            <person name="Wang J."/>
            <person name="Zhao C."/>
            <person name="Wang Y."/>
            <person name="Wang D."/>
            <person name="Huang X."/>
            <person name="Wang R."/>
            <person name="Lv J."/>
            <person name="Li Y."/>
            <person name="Zhang Z."/>
            <person name="Liu B."/>
            <person name="Lu W."/>
            <person name="Hui Y."/>
            <person name="Liang J."/>
            <person name="Zhou Z."/>
            <person name="Hou R."/>
            <person name="Li X."/>
            <person name="Liu Y."/>
            <person name="Li H."/>
            <person name="Ning X."/>
            <person name="Lin Y."/>
            <person name="Zhao L."/>
            <person name="Xing Q."/>
            <person name="Dou J."/>
            <person name="Li Y."/>
            <person name="Mao J."/>
            <person name="Guo H."/>
            <person name="Dou H."/>
            <person name="Li T."/>
            <person name="Mu C."/>
            <person name="Jiang W."/>
            <person name="Fu Q."/>
            <person name="Fu X."/>
            <person name="Miao Y."/>
            <person name="Liu J."/>
            <person name="Yu Q."/>
            <person name="Li R."/>
            <person name="Liao H."/>
            <person name="Li X."/>
            <person name="Kong Y."/>
            <person name="Jiang Z."/>
            <person name="Chourrout D."/>
            <person name="Li R."/>
            <person name="Bao Z."/>
        </authorList>
    </citation>
    <scope>NUCLEOTIDE SEQUENCE [LARGE SCALE GENOMIC DNA]</scope>
    <source>
        <strain evidence="15 16">PY_sf001</strain>
    </source>
</reference>
<evidence type="ECO:0000256" key="7">
    <source>
        <dbReference type="ARBA" id="ARBA00023242"/>
    </source>
</evidence>
<dbReference type="Gene3D" id="1.25.40.10">
    <property type="entry name" value="Tetratricopeptide repeat domain"/>
    <property type="match status" value="1"/>
</dbReference>
<evidence type="ECO:0000259" key="14">
    <source>
        <dbReference type="PROSITE" id="PS51203"/>
    </source>
</evidence>
<evidence type="ECO:0000256" key="9">
    <source>
        <dbReference type="ARBA" id="ARBA00024190"/>
    </source>
</evidence>
<evidence type="ECO:0000256" key="12">
    <source>
        <dbReference type="SAM" id="Coils"/>
    </source>
</evidence>
<dbReference type="InterPro" id="IPR037894">
    <property type="entry name" value="CS_DYX1C1"/>
</dbReference>
<dbReference type="GO" id="GO:0043005">
    <property type="term" value="C:neuron projection"/>
    <property type="evidence" value="ECO:0007669"/>
    <property type="project" value="UniProtKB-SubCell"/>
</dbReference>
<dbReference type="GO" id="GO:0003341">
    <property type="term" value="P:cilium movement"/>
    <property type="evidence" value="ECO:0007669"/>
    <property type="project" value="InterPro"/>
</dbReference>
<dbReference type="PANTHER" id="PTHR46492:SF1">
    <property type="entry name" value="DYNEIN AXONEMAL ASSEMBLY FACTOR 4"/>
    <property type="match status" value="1"/>
</dbReference>
<evidence type="ECO:0000256" key="10">
    <source>
        <dbReference type="ARBA" id="ARBA00024430"/>
    </source>
</evidence>
<comment type="subcellular location">
    <subcellularLocation>
        <location evidence="2">Cell projection</location>
        <location evidence="2">Neuron projection</location>
    </subcellularLocation>
    <subcellularLocation>
        <location evidence="9">Dynein axonemal particle</location>
    </subcellularLocation>
    <subcellularLocation>
        <location evidence="1">Nucleus</location>
    </subcellularLocation>
</comment>
<keyword evidence="3" id="KW-0963">Cytoplasm</keyword>
<dbReference type="InterPro" id="IPR052004">
    <property type="entry name" value="Dynein_assembly_factor_4"/>
</dbReference>
<accession>A0A210QFN3</accession>
<dbReference type="InterPro" id="IPR007052">
    <property type="entry name" value="CS_dom"/>
</dbReference>
<feature type="region of interest" description="Disordered" evidence="13">
    <location>
        <begin position="106"/>
        <end position="126"/>
    </location>
</feature>
<dbReference type="CDD" id="cd06469">
    <property type="entry name" value="p23_DYX1C1_like"/>
    <property type="match status" value="1"/>
</dbReference>
<dbReference type="SMART" id="SM00028">
    <property type="entry name" value="TPR"/>
    <property type="match status" value="3"/>
</dbReference>
<keyword evidence="4" id="KW-0677">Repeat</keyword>
<name>A0A210QFN3_MIZYE</name>
<protein>
    <recommendedName>
        <fullName evidence="10">Dynein axonemal assembly factor 4</fullName>
    </recommendedName>
</protein>
<dbReference type="GO" id="GO:0036159">
    <property type="term" value="P:inner dynein arm assembly"/>
    <property type="evidence" value="ECO:0007669"/>
    <property type="project" value="TreeGrafter"/>
</dbReference>
<keyword evidence="6" id="KW-0524">Neurogenesis</keyword>
<organism evidence="15 16">
    <name type="scientific">Mizuhopecten yessoensis</name>
    <name type="common">Japanese scallop</name>
    <name type="synonym">Patinopecten yessoensis</name>
    <dbReference type="NCBI Taxonomy" id="6573"/>
    <lineage>
        <taxon>Eukaryota</taxon>
        <taxon>Metazoa</taxon>
        <taxon>Spiralia</taxon>
        <taxon>Lophotrochozoa</taxon>
        <taxon>Mollusca</taxon>
        <taxon>Bivalvia</taxon>
        <taxon>Autobranchia</taxon>
        <taxon>Pteriomorphia</taxon>
        <taxon>Pectinida</taxon>
        <taxon>Pectinoidea</taxon>
        <taxon>Pectinidae</taxon>
        <taxon>Mizuhopecten</taxon>
    </lineage>
</organism>
<dbReference type="InterPro" id="IPR008978">
    <property type="entry name" value="HSP20-like_chaperone"/>
</dbReference>
<dbReference type="GO" id="GO:0120293">
    <property type="term" value="C:dynein axonemal particle"/>
    <property type="evidence" value="ECO:0007669"/>
    <property type="project" value="UniProtKB-SubCell"/>
</dbReference>
<keyword evidence="7" id="KW-0539">Nucleus</keyword>
<feature type="repeat" description="TPR" evidence="11">
    <location>
        <begin position="273"/>
        <end position="306"/>
    </location>
</feature>
<evidence type="ECO:0000256" key="13">
    <source>
        <dbReference type="SAM" id="MobiDB-lite"/>
    </source>
</evidence>
<dbReference type="EMBL" id="NEDP02003864">
    <property type="protein sequence ID" value="OWF47556.1"/>
    <property type="molecule type" value="Genomic_DNA"/>
</dbReference>
<evidence type="ECO:0000256" key="1">
    <source>
        <dbReference type="ARBA" id="ARBA00004123"/>
    </source>
</evidence>
<dbReference type="PROSITE" id="PS51203">
    <property type="entry name" value="CS"/>
    <property type="match status" value="1"/>
</dbReference>
<dbReference type="SUPFAM" id="SSF49764">
    <property type="entry name" value="HSP20-like chaperones"/>
    <property type="match status" value="1"/>
</dbReference>
<evidence type="ECO:0000256" key="3">
    <source>
        <dbReference type="ARBA" id="ARBA00022490"/>
    </source>
</evidence>
<dbReference type="PANTHER" id="PTHR46492">
    <property type="entry name" value="DYNEIN ASSEMBLY FACTOR 4, AXONEMAL"/>
    <property type="match status" value="1"/>
</dbReference>
<evidence type="ECO:0000256" key="4">
    <source>
        <dbReference type="ARBA" id="ARBA00022737"/>
    </source>
</evidence>
<comment type="caution">
    <text evidence="15">The sequence shown here is derived from an EMBL/GenBank/DDBJ whole genome shotgun (WGS) entry which is preliminary data.</text>
</comment>
<feature type="domain" description="CS" evidence="14">
    <location>
        <begin position="3"/>
        <end position="87"/>
    </location>
</feature>
<keyword evidence="5 11" id="KW-0802">TPR repeat</keyword>
<sequence>MPLAIRDYTWDETENAVFITVPLKGVKSHNVNIFSTEEYIKVSCPPYLFECLLFAEVDDRKGVAQVGNGAVVFKIFKKEPGIWGQLFSDDFTNKEVMKMKREEALVRSQARAEEEKSEKDERKRTDGKLALNEMMRLEEQERSRIEQVKQDEIKKATDDLERWKDEQKQLAEQEKQRIIEEQKAADAVLREERKKNERKNRKNKSAMIFEETAGGIPKREVGKIEVSFTARVFPTPVRESQTPQEDEWLKKQAESRKILELQDKDLTEEERNPMFLRDKGNGFFQAGNFQSAINAYTHALRLNPKMHGLYSNRAACHLKLRNYFKCIEDCSKAMDLLLPPVPQNAASRVKALVRKGTAFCELEMYVEGLQDYEAAMKIDPNNEQLKSDAERIRQVIQSSSGS</sequence>
<evidence type="ECO:0000256" key="11">
    <source>
        <dbReference type="PROSITE-ProRule" id="PRU00339"/>
    </source>
</evidence>
<dbReference type="FunFam" id="1.25.40.10:FF:000176">
    <property type="entry name" value="dynein assembly factor 4, axonemal isoform X1"/>
    <property type="match status" value="1"/>
</dbReference>
<keyword evidence="8" id="KW-0966">Cell projection</keyword>
<proteinExistence type="predicted"/>
<evidence type="ECO:0000256" key="6">
    <source>
        <dbReference type="ARBA" id="ARBA00022902"/>
    </source>
</evidence>
<dbReference type="FunFam" id="2.60.40.790:FF:000015">
    <property type="entry name" value="dynein assembly factor 4, axonemal isoform X1"/>
    <property type="match status" value="1"/>
</dbReference>
<dbReference type="GO" id="GO:0007399">
    <property type="term" value="P:nervous system development"/>
    <property type="evidence" value="ECO:0007669"/>
    <property type="project" value="UniProtKB-KW"/>
</dbReference>
<dbReference type="InterPro" id="IPR011990">
    <property type="entry name" value="TPR-like_helical_dom_sf"/>
</dbReference>
<dbReference type="PROSITE" id="PS50005">
    <property type="entry name" value="TPR"/>
    <property type="match status" value="2"/>
</dbReference>
<dbReference type="Proteomes" id="UP000242188">
    <property type="component" value="Unassembled WGS sequence"/>
</dbReference>